<evidence type="ECO:0000256" key="4">
    <source>
        <dbReference type="ARBA" id="ARBA00022679"/>
    </source>
</evidence>
<dbReference type="GO" id="GO:0016020">
    <property type="term" value="C:membrane"/>
    <property type="evidence" value="ECO:0007669"/>
    <property type="project" value="GOC"/>
</dbReference>
<dbReference type="InterPro" id="IPR015421">
    <property type="entry name" value="PyrdxlP-dep_Trfase_major"/>
</dbReference>
<evidence type="ECO:0000256" key="7">
    <source>
        <dbReference type="ARBA" id="ARBA00048528"/>
    </source>
</evidence>
<evidence type="ECO:0000256" key="1">
    <source>
        <dbReference type="ARBA" id="ARBA00001933"/>
    </source>
</evidence>
<feature type="transmembrane region" description="Helical" evidence="9">
    <location>
        <begin position="27"/>
        <end position="47"/>
    </location>
</feature>
<dbReference type="Pfam" id="PF00155">
    <property type="entry name" value="Aminotran_1_2"/>
    <property type="match status" value="1"/>
</dbReference>
<sequence length="509" mass="57085">MGKTIKIATNAIKAPQKIEDHFEKPPLWVLAVMYCNYMSLYIFGYLADFCRKYNIGTKKTLAQDLKRNKGFPPLHDEFASFFTRNVYMRLRDRFNSPIQSVPGDTFELKERKSEDQNWTFFFTGKAKKVMNFGSYNYLGFAENTGKCAETAEKTTEEMSCTLSSPRSELGTTQKHVELEAYWSAFLGVESTITFGMGFATNSMNIPAIAGPGCLILSDELNHASLVLGIRLSGAKCIVYKHNDMQDLENKLRDAIITGQDRIFRPYKKIIIVVEGIYSMEGSVVNLKKVIELKKKYKAYLYLDEAHSIGALGSGGRGVVQHFDCHVNDVDIMMGTFTKSFGAAGGYISGKKEIIDYLRKSSHAHKYACAMSPGVCEQIIQATEAVASGKGKRRLVQLRENSLYFRQRLKQMGFIVYGNDFSPVVPMLIYALTKLCLFGRLMEEAGISVVVVGFPATPLESARVRFCLSASHSRAQLDKCLNEIDRIGDILQLKHSRQSKISSKNASRNN</sequence>
<keyword evidence="12" id="KW-1185">Reference proteome</keyword>
<dbReference type="GO" id="GO:0004758">
    <property type="term" value="F:serine C-palmitoyltransferase activity"/>
    <property type="evidence" value="ECO:0007669"/>
    <property type="project" value="UniProtKB-EC"/>
</dbReference>
<evidence type="ECO:0000259" key="10">
    <source>
        <dbReference type="Pfam" id="PF00155"/>
    </source>
</evidence>
<organism evidence="11">
    <name type="scientific">Oikopleura dioica</name>
    <name type="common">Tunicate</name>
    <dbReference type="NCBI Taxonomy" id="34765"/>
    <lineage>
        <taxon>Eukaryota</taxon>
        <taxon>Metazoa</taxon>
        <taxon>Chordata</taxon>
        <taxon>Tunicata</taxon>
        <taxon>Appendicularia</taxon>
        <taxon>Copelata</taxon>
        <taxon>Oikopleuridae</taxon>
        <taxon>Oikopleura</taxon>
    </lineage>
</organism>
<dbReference type="Gene3D" id="3.40.640.10">
    <property type="entry name" value="Type I PLP-dependent aspartate aminotransferase-like (Major domain)"/>
    <property type="match status" value="1"/>
</dbReference>
<dbReference type="GO" id="GO:0046513">
    <property type="term" value="P:ceramide biosynthetic process"/>
    <property type="evidence" value="ECO:0007669"/>
    <property type="project" value="TreeGrafter"/>
</dbReference>
<dbReference type="InParanoid" id="E4X370"/>
<dbReference type="GO" id="GO:0046512">
    <property type="term" value="P:sphingosine biosynthetic process"/>
    <property type="evidence" value="ECO:0007669"/>
    <property type="project" value="TreeGrafter"/>
</dbReference>
<keyword evidence="5 8" id="KW-0663">Pyridoxal phosphate</keyword>
<keyword evidence="6" id="KW-0012">Acyltransferase</keyword>
<dbReference type="GO" id="GO:0017059">
    <property type="term" value="C:serine palmitoyltransferase complex"/>
    <property type="evidence" value="ECO:0007669"/>
    <property type="project" value="TreeGrafter"/>
</dbReference>
<dbReference type="InterPro" id="IPR050087">
    <property type="entry name" value="AON_synthase_class-II"/>
</dbReference>
<dbReference type="PANTHER" id="PTHR13693:SF3">
    <property type="entry name" value="LD36009P"/>
    <property type="match status" value="1"/>
</dbReference>
<dbReference type="InterPro" id="IPR001917">
    <property type="entry name" value="Aminotrans_II_pyridoxalP_BS"/>
</dbReference>
<evidence type="ECO:0000313" key="11">
    <source>
        <dbReference type="EMBL" id="CBY18074.1"/>
    </source>
</evidence>
<reference evidence="11" key="1">
    <citation type="journal article" date="2010" name="Science">
        <title>Plasticity of animal genome architecture unmasked by rapid evolution of a pelagic tunicate.</title>
        <authorList>
            <person name="Denoeud F."/>
            <person name="Henriet S."/>
            <person name="Mungpakdee S."/>
            <person name="Aury J.M."/>
            <person name="Da Silva C."/>
            <person name="Brinkmann H."/>
            <person name="Mikhaleva J."/>
            <person name="Olsen L.C."/>
            <person name="Jubin C."/>
            <person name="Canestro C."/>
            <person name="Bouquet J.M."/>
            <person name="Danks G."/>
            <person name="Poulain J."/>
            <person name="Campsteijn C."/>
            <person name="Adamski M."/>
            <person name="Cross I."/>
            <person name="Yadetie F."/>
            <person name="Muffato M."/>
            <person name="Louis A."/>
            <person name="Butcher S."/>
            <person name="Tsagkogeorga G."/>
            <person name="Konrad A."/>
            <person name="Singh S."/>
            <person name="Jensen M.F."/>
            <person name="Cong E.H."/>
            <person name="Eikeseth-Otteraa H."/>
            <person name="Noel B."/>
            <person name="Anthouard V."/>
            <person name="Porcel B.M."/>
            <person name="Kachouri-Lafond R."/>
            <person name="Nishino A."/>
            <person name="Ugolini M."/>
            <person name="Chourrout P."/>
            <person name="Nishida H."/>
            <person name="Aasland R."/>
            <person name="Huzurbazar S."/>
            <person name="Westhof E."/>
            <person name="Delsuc F."/>
            <person name="Lehrach H."/>
            <person name="Reinhardt R."/>
            <person name="Weissenbach J."/>
            <person name="Roy S.W."/>
            <person name="Artiguenave F."/>
            <person name="Postlethwait J.H."/>
            <person name="Manak J.R."/>
            <person name="Thompson E.M."/>
            <person name="Jaillon O."/>
            <person name="Du Pasquier L."/>
            <person name="Boudinot P."/>
            <person name="Liberles D.A."/>
            <person name="Volff J.N."/>
            <person name="Philippe H."/>
            <person name="Lenhard B."/>
            <person name="Roest Crollius H."/>
            <person name="Wincker P."/>
            <person name="Chourrout D."/>
        </authorList>
    </citation>
    <scope>NUCLEOTIDE SEQUENCE [LARGE SCALE GENOMIC DNA]</scope>
</reference>
<evidence type="ECO:0000256" key="8">
    <source>
        <dbReference type="RuleBase" id="RU003693"/>
    </source>
</evidence>
<dbReference type="EMBL" id="FN653023">
    <property type="protein sequence ID" value="CBY18074.1"/>
    <property type="molecule type" value="Genomic_DNA"/>
</dbReference>
<evidence type="ECO:0000256" key="2">
    <source>
        <dbReference type="ARBA" id="ARBA00008392"/>
    </source>
</evidence>
<keyword evidence="9" id="KW-0812">Transmembrane</keyword>
<dbReference type="SUPFAM" id="SSF53383">
    <property type="entry name" value="PLP-dependent transferases"/>
    <property type="match status" value="1"/>
</dbReference>
<proteinExistence type="inferred from homology"/>
<comment type="cofactor">
    <cofactor evidence="1 8">
        <name>pyridoxal 5'-phosphate</name>
        <dbReference type="ChEBI" id="CHEBI:597326"/>
    </cofactor>
</comment>
<evidence type="ECO:0000256" key="9">
    <source>
        <dbReference type="SAM" id="Phobius"/>
    </source>
</evidence>
<evidence type="ECO:0000313" key="12">
    <source>
        <dbReference type="Proteomes" id="UP000001307"/>
    </source>
</evidence>
<evidence type="ECO:0000256" key="6">
    <source>
        <dbReference type="ARBA" id="ARBA00023315"/>
    </source>
</evidence>
<protein>
    <recommendedName>
        <fullName evidence="3">serine C-palmitoyltransferase</fullName>
        <ecNumber evidence="3">2.3.1.50</ecNumber>
    </recommendedName>
</protein>
<dbReference type="FunCoup" id="E4X370">
    <property type="interactions" value="24"/>
</dbReference>
<dbReference type="InterPro" id="IPR015422">
    <property type="entry name" value="PyrdxlP-dep_Trfase_small"/>
</dbReference>
<dbReference type="CDD" id="cd06454">
    <property type="entry name" value="KBL_like"/>
    <property type="match status" value="1"/>
</dbReference>
<dbReference type="AlphaFoldDB" id="E4X370"/>
<comment type="catalytic activity">
    <reaction evidence="7">
        <text>L-serine + hexadecanoyl-CoA + H(+) = 3-oxosphinganine + CO2 + CoA</text>
        <dbReference type="Rhea" id="RHEA:14761"/>
        <dbReference type="ChEBI" id="CHEBI:15378"/>
        <dbReference type="ChEBI" id="CHEBI:16526"/>
        <dbReference type="ChEBI" id="CHEBI:33384"/>
        <dbReference type="ChEBI" id="CHEBI:57287"/>
        <dbReference type="ChEBI" id="CHEBI:57379"/>
        <dbReference type="ChEBI" id="CHEBI:58299"/>
        <dbReference type="EC" id="2.3.1.50"/>
    </reaction>
</comment>
<name>E4X370_OIKDI</name>
<dbReference type="Gene3D" id="3.90.1150.10">
    <property type="entry name" value="Aspartate Aminotransferase, domain 1"/>
    <property type="match status" value="1"/>
</dbReference>
<keyword evidence="4" id="KW-0808">Transferase</keyword>
<dbReference type="PANTHER" id="PTHR13693">
    <property type="entry name" value="CLASS II AMINOTRANSFERASE/8-AMINO-7-OXONONANOATE SYNTHASE"/>
    <property type="match status" value="1"/>
</dbReference>
<dbReference type="EC" id="2.3.1.50" evidence="3"/>
<dbReference type="PROSITE" id="PS00599">
    <property type="entry name" value="AA_TRANSFER_CLASS_2"/>
    <property type="match status" value="1"/>
</dbReference>
<dbReference type="Proteomes" id="UP000001307">
    <property type="component" value="Unassembled WGS sequence"/>
</dbReference>
<dbReference type="InterPro" id="IPR015424">
    <property type="entry name" value="PyrdxlP-dep_Trfase"/>
</dbReference>
<dbReference type="GO" id="GO:0030170">
    <property type="term" value="F:pyridoxal phosphate binding"/>
    <property type="evidence" value="ECO:0007669"/>
    <property type="project" value="InterPro"/>
</dbReference>
<keyword evidence="9" id="KW-0472">Membrane</keyword>
<accession>E4X370</accession>
<evidence type="ECO:0000256" key="3">
    <source>
        <dbReference type="ARBA" id="ARBA00013220"/>
    </source>
</evidence>
<evidence type="ECO:0000256" key="5">
    <source>
        <dbReference type="ARBA" id="ARBA00022898"/>
    </source>
</evidence>
<comment type="similarity">
    <text evidence="2 8">Belongs to the class-II pyridoxal-phosphate-dependent aminotransferase family.</text>
</comment>
<keyword evidence="9" id="KW-1133">Transmembrane helix</keyword>
<gene>
    <name evidence="11" type="ORF">GSOID_T00017709001</name>
</gene>
<dbReference type="InterPro" id="IPR004839">
    <property type="entry name" value="Aminotransferase_I/II_large"/>
</dbReference>
<feature type="domain" description="Aminotransferase class I/classII large" evidence="10">
    <location>
        <begin position="127"/>
        <end position="483"/>
    </location>
</feature>
<dbReference type="OrthoDB" id="65434at2759"/>